<keyword evidence="3" id="KW-1185">Reference proteome</keyword>
<protein>
    <submittedName>
        <fullName evidence="2">Uncharacterized protein</fullName>
    </submittedName>
</protein>
<comment type="caution">
    <text evidence="2">The sequence shown here is derived from an EMBL/GenBank/DDBJ whole genome shotgun (WGS) entry which is preliminary data.</text>
</comment>
<keyword evidence="1" id="KW-1133">Transmembrane helix</keyword>
<evidence type="ECO:0000256" key="1">
    <source>
        <dbReference type="SAM" id="Phobius"/>
    </source>
</evidence>
<gene>
    <name evidence="2" type="ORF">SPARVUS_LOCUS10127300</name>
</gene>
<keyword evidence="1" id="KW-0472">Membrane</keyword>
<proteinExistence type="predicted"/>
<dbReference type="EMBL" id="CATNWA010015613">
    <property type="protein sequence ID" value="CAI9585087.1"/>
    <property type="molecule type" value="Genomic_DNA"/>
</dbReference>
<feature type="non-terminal residue" evidence="2">
    <location>
        <position position="45"/>
    </location>
</feature>
<keyword evidence="1" id="KW-0812">Transmembrane</keyword>
<name>A0ABN9EK57_9NEOB</name>
<dbReference type="Proteomes" id="UP001162483">
    <property type="component" value="Unassembled WGS sequence"/>
</dbReference>
<reference evidence="2" key="1">
    <citation type="submission" date="2023-05" db="EMBL/GenBank/DDBJ databases">
        <authorList>
            <person name="Stuckert A."/>
        </authorList>
    </citation>
    <scope>NUCLEOTIDE SEQUENCE</scope>
</reference>
<feature type="transmembrane region" description="Helical" evidence="1">
    <location>
        <begin position="12"/>
        <end position="31"/>
    </location>
</feature>
<evidence type="ECO:0000313" key="3">
    <source>
        <dbReference type="Proteomes" id="UP001162483"/>
    </source>
</evidence>
<sequence length="45" mass="5144">MHFAFDALSSAFCSLFCIFLNVFLMLFWVWVRTQGPHEPLLPGGP</sequence>
<accession>A0ABN9EK57</accession>
<organism evidence="2 3">
    <name type="scientific">Staurois parvus</name>
    <dbReference type="NCBI Taxonomy" id="386267"/>
    <lineage>
        <taxon>Eukaryota</taxon>
        <taxon>Metazoa</taxon>
        <taxon>Chordata</taxon>
        <taxon>Craniata</taxon>
        <taxon>Vertebrata</taxon>
        <taxon>Euteleostomi</taxon>
        <taxon>Amphibia</taxon>
        <taxon>Batrachia</taxon>
        <taxon>Anura</taxon>
        <taxon>Neobatrachia</taxon>
        <taxon>Ranoidea</taxon>
        <taxon>Ranidae</taxon>
        <taxon>Staurois</taxon>
    </lineage>
</organism>
<evidence type="ECO:0000313" key="2">
    <source>
        <dbReference type="EMBL" id="CAI9585087.1"/>
    </source>
</evidence>